<reference evidence="1 2" key="1">
    <citation type="journal article" date="2022" name="Nat. Plants">
        <title>Genomes of leafy and leafless Platanthera orchids illuminate the evolution of mycoheterotrophy.</title>
        <authorList>
            <person name="Li M.H."/>
            <person name="Liu K.W."/>
            <person name="Li Z."/>
            <person name="Lu H.C."/>
            <person name="Ye Q.L."/>
            <person name="Zhang D."/>
            <person name="Wang J.Y."/>
            <person name="Li Y.F."/>
            <person name="Zhong Z.M."/>
            <person name="Liu X."/>
            <person name="Yu X."/>
            <person name="Liu D.K."/>
            <person name="Tu X.D."/>
            <person name="Liu B."/>
            <person name="Hao Y."/>
            <person name="Liao X.Y."/>
            <person name="Jiang Y.T."/>
            <person name="Sun W.H."/>
            <person name="Chen J."/>
            <person name="Chen Y.Q."/>
            <person name="Ai Y."/>
            <person name="Zhai J.W."/>
            <person name="Wu S.S."/>
            <person name="Zhou Z."/>
            <person name="Hsiao Y.Y."/>
            <person name="Wu W.L."/>
            <person name="Chen Y.Y."/>
            <person name="Lin Y.F."/>
            <person name="Hsu J.L."/>
            <person name="Li C.Y."/>
            <person name="Wang Z.W."/>
            <person name="Zhao X."/>
            <person name="Zhong W.Y."/>
            <person name="Ma X.K."/>
            <person name="Ma L."/>
            <person name="Huang J."/>
            <person name="Chen G.Z."/>
            <person name="Huang M.Z."/>
            <person name="Huang L."/>
            <person name="Peng D.H."/>
            <person name="Luo Y.B."/>
            <person name="Zou S.Q."/>
            <person name="Chen S.P."/>
            <person name="Lan S."/>
            <person name="Tsai W.C."/>
            <person name="Van de Peer Y."/>
            <person name="Liu Z.J."/>
        </authorList>
    </citation>
    <scope>NUCLEOTIDE SEQUENCE [LARGE SCALE GENOMIC DNA]</scope>
    <source>
        <strain evidence="1">Lor287</strain>
    </source>
</reference>
<gene>
    <name evidence="1" type="ORF">KSP39_PZI005147</name>
</gene>
<protein>
    <submittedName>
        <fullName evidence="1">Uncharacterized protein</fullName>
    </submittedName>
</protein>
<dbReference type="EMBL" id="JBBWWQ010000004">
    <property type="protein sequence ID" value="KAK8948695.1"/>
    <property type="molecule type" value="Genomic_DNA"/>
</dbReference>
<name>A0AAP0GAT1_9ASPA</name>
<evidence type="ECO:0000313" key="1">
    <source>
        <dbReference type="EMBL" id="KAK8948695.1"/>
    </source>
</evidence>
<dbReference type="Proteomes" id="UP001418222">
    <property type="component" value="Unassembled WGS sequence"/>
</dbReference>
<evidence type="ECO:0000313" key="2">
    <source>
        <dbReference type="Proteomes" id="UP001418222"/>
    </source>
</evidence>
<comment type="caution">
    <text evidence="1">The sequence shown here is derived from an EMBL/GenBank/DDBJ whole genome shotgun (WGS) entry which is preliminary data.</text>
</comment>
<proteinExistence type="predicted"/>
<dbReference type="AlphaFoldDB" id="A0AAP0GAT1"/>
<keyword evidence="2" id="KW-1185">Reference proteome</keyword>
<sequence>MVAGGLAGEAGVVVGEVKQRQEERVKEKMISGWVGVRGRIGWWQETTRNPLLEREEPSNVPVESGLRDDLNAQLTSGRSQCDQRRHRWNQRRRVPSYNFSVVTADLDCCFLGEEKDIFFRSHFNGVMKLGPVIRAVAGFFDPKLAFICAACKYRERTMKKTTQAYHGLNGLLESLIFQDLLR</sequence>
<accession>A0AAP0GAT1</accession>
<organism evidence="1 2">
    <name type="scientific">Platanthera zijinensis</name>
    <dbReference type="NCBI Taxonomy" id="2320716"/>
    <lineage>
        <taxon>Eukaryota</taxon>
        <taxon>Viridiplantae</taxon>
        <taxon>Streptophyta</taxon>
        <taxon>Embryophyta</taxon>
        <taxon>Tracheophyta</taxon>
        <taxon>Spermatophyta</taxon>
        <taxon>Magnoliopsida</taxon>
        <taxon>Liliopsida</taxon>
        <taxon>Asparagales</taxon>
        <taxon>Orchidaceae</taxon>
        <taxon>Orchidoideae</taxon>
        <taxon>Orchideae</taxon>
        <taxon>Orchidinae</taxon>
        <taxon>Platanthera</taxon>
    </lineage>
</organism>